<sequence length="113" mass="11981">MNRLGTELTRACAVVLNISGTGLEPLSKSLKSLGKLKVIVAMNNEWTELDGDVVSGWKELNSLIVSHSPTYHHCPPPSAPSTNCPNSPSPTVPASPPITCPTSPRCPSSERYG</sequence>
<evidence type="ECO:0000313" key="2">
    <source>
        <dbReference type="EMBL" id="KZP33497.1"/>
    </source>
</evidence>
<protein>
    <submittedName>
        <fullName evidence="2">Uncharacterized protein</fullName>
    </submittedName>
</protein>
<keyword evidence="3" id="KW-1185">Reference proteome</keyword>
<name>A0A166W8Q3_9AGAM</name>
<organism evidence="2 3">
    <name type="scientific">Athelia psychrophila</name>
    <dbReference type="NCBI Taxonomy" id="1759441"/>
    <lineage>
        <taxon>Eukaryota</taxon>
        <taxon>Fungi</taxon>
        <taxon>Dikarya</taxon>
        <taxon>Basidiomycota</taxon>
        <taxon>Agaricomycotina</taxon>
        <taxon>Agaricomycetes</taxon>
        <taxon>Agaricomycetidae</taxon>
        <taxon>Atheliales</taxon>
        <taxon>Atheliaceae</taxon>
        <taxon>Athelia</taxon>
    </lineage>
</organism>
<feature type="region of interest" description="Disordered" evidence="1">
    <location>
        <begin position="75"/>
        <end position="113"/>
    </location>
</feature>
<dbReference type="STRING" id="436010.A0A166W8Q3"/>
<evidence type="ECO:0000313" key="3">
    <source>
        <dbReference type="Proteomes" id="UP000076532"/>
    </source>
</evidence>
<evidence type="ECO:0000256" key="1">
    <source>
        <dbReference type="SAM" id="MobiDB-lite"/>
    </source>
</evidence>
<reference evidence="2 3" key="1">
    <citation type="journal article" date="2016" name="Mol. Biol. Evol.">
        <title>Comparative Genomics of Early-Diverging Mushroom-Forming Fungi Provides Insights into the Origins of Lignocellulose Decay Capabilities.</title>
        <authorList>
            <person name="Nagy L.G."/>
            <person name="Riley R."/>
            <person name="Tritt A."/>
            <person name="Adam C."/>
            <person name="Daum C."/>
            <person name="Floudas D."/>
            <person name="Sun H."/>
            <person name="Yadav J.S."/>
            <person name="Pangilinan J."/>
            <person name="Larsson K.H."/>
            <person name="Matsuura K."/>
            <person name="Barry K."/>
            <person name="Labutti K."/>
            <person name="Kuo R."/>
            <person name="Ohm R.A."/>
            <person name="Bhattacharya S.S."/>
            <person name="Shirouzu T."/>
            <person name="Yoshinaga Y."/>
            <person name="Martin F.M."/>
            <person name="Grigoriev I.V."/>
            <person name="Hibbett D.S."/>
        </authorList>
    </citation>
    <scope>NUCLEOTIDE SEQUENCE [LARGE SCALE GENOMIC DNA]</scope>
    <source>
        <strain evidence="2 3">CBS 109695</strain>
    </source>
</reference>
<dbReference type="Proteomes" id="UP000076532">
    <property type="component" value="Unassembled WGS sequence"/>
</dbReference>
<gene>
    <name evidence="2" type="ORF">FIBSPDRAFT_308390</name>
</gene>
<proteinExistence type="predicted"/>
<feature type="compositionally biased region" description="Pro residues" evidence="1">
    <location>
        <begin position="87"/>
        <end position="99"/>
    </location>
</feature>
<dbReference type="AlphaFoldDB" id="A0A166W8Q3"/>
<dbReference type="EMBL" id="KV417482">
    <property type="protein sequence ID" value="KZP33497.1"/>
    <property type="molecule type" value="Genomic_DNA"/>
</dbReference>
<accession>A0A166W8Q3</accession>